<protein>
    <submittedName>
        <fullName evidence="2">Unannotated protein</fullName>
    </submittedName>
</protein>
<dbReference type="Pfam" id="PF00535">
    <property type="entry name" value="Glycos_transf_2"/>
    <property type="match status" value="1"/>
</dbReference>
<dbReference type="AlphaFoldDB" id="A0A6J6PK36"/>
<organism evidence="2">
    <name type="scientific">freshwater metagenome</name>
    <dbReference type="NCBI Taxonomy" id="449393"/>
    <lineage>
        <taxon>unclassified sequences</taxon>
        <taxon>metagenomes</taxon>
        <taxon>ecological metagenomes</taxon>
    </lineage>
</organism>
<dbReference type="EMBL" id="CAEZXR010000078">
    <property type="protein sequence ID" value="CAB4699077.1"/>
    <property type="molecule type" value="Genomic_DNA"/>
</dbReference>
<reference evidence="2" key="1">
    <citation type="submission" date="2020-05" db="EMBL/GenBank/DDBJ databases">
        <authorList>
            <person name="Chiriac C."/>
            <person name="Salcher M."/>
            <person name="Ghai R."/>
            <person name="Kavagutti S V."/>
        </authorList>
    </citation>
    <scope>NUCLEOTIDE SEQUENCE</scope>
</reference>
<feature type="domain" description="Glycosyltransferase 2-like" evidence="1">
    <location>
        <begin position="8"/>
        <end position="97"/>
    </location>
</feature>
<dbReference type="InterPro" id="IPR029044">
    <property type="entry name" value="Nucleotide-diphossugar_trans"/>
</dbReference>
<accession>A0A6J6PK36</accession>
<dbReference type="SUPFAM" id="SSF53448">
    <property type="entry name" value="Nucleotide-diphospho-sugar transferases"/>
    <property type="match status" value="1"/>
</dbReference>
<proteinExistence type="predicted"/>
<name>A0A6J6PK36_9ZZZZ</name>
<dbReference type="Gene3D" id="3.90.550.10">
    <property type="entry name" value="Spore Coat Polysaccharide Biosynthesis Protein SpsA, Chain A"/>
    <property type="match status" value="1"/>
</dbReference>
<dbReference type="PANTHER" id="PTHR43630">
    <property type="entry name" value="POLY-BETA-1,6-N-ACETYL-D-GLUCOSAMINE SYNTHASE"/>
    <property type="match status" value="1"/>
</dbReference>
<dbReference type="Gene3D" id="1.25.40.10">
    <property type="entry name" value="Tetratricopeptide repeat domain"/>
    <property type="match status" value="1"/>
</dbReference>
<dbReference type="InterPro" id="IPR001173">
    <property type="entry name" value="Glyco_trans_2-like"/>
</dbReference>
<evidence type="ECO:0000313" key="2">
    <source>
        <dbReference type="EMBL" id="CAB4699077.1"/>
    </source>
</evidence>
<evidence type="ECO:0000259" key="1">
    <source>
        <dbReference type="Pfam" id="PF00535"/>
    </source>
</evidence>
<dbReference type="SUPFAM" id="SSF48452">
    <property type="entry name" value="TPR-like"/>
    <property type="match status" value="1"/>
</dbReference>
<gene>
    <name evidence="2" type="ORF">UFOPK2579_00842</name>
</gene>
<sequence length="360" mass="40371">MTRVGLTMIVKDEAHVIERCLRSVVPLIDWWVVVDTGSTDGTQEVVRRVLGELPGEVVERPWVDFGHNRQEALDLARTSAYAGEDDYAVWIDADEHFTDVPIDGLGGLDADGYFLPVTYAGTHYARLALVRLASGWRWTGAIHEYLTLDPARTAHLPAPGVWVEHTGARSLDPDTYRKDAALIRAQLAKDPTDARMQFYLGQSLRDAGDLVESLAAYAVRVDNPHGWDQERWFALLQMALLAERLGHPAGEVVDAYLRAYDACPWRAETLVELARVERSRERYHAAVLFARQATTLPRPASDALFVEEGAYTWRCWDELAISCYWTGQYAEGAAAAQRALDVHPDDERLRANLAWCQGQL</sequence>
<dbReference type="PANTHER" id="PTHR43630:SF2">
    <property type="entry name" value="GLYCOSYLTRANSFERASE"/>
    <property type="match status" value="1"/>
</dbReference>
<dbReference type="InterPro" id="IPR011990">
    <property type="entry name" value="TPR-like_helical_dom_sf"/>
</dbReference>